<evidence type="ECO:0000256" key="5">
    <source>
        <dbReference type="ARBA" id="ARBA00023125"/>
    </source>
</evidence>
<dbReference type="SMART" id="SM00066">
    <property type="entry name" value="GAL4"/>
    <property type="match status" value="1"/>
</dbReference>
<evidence type="ECO:0000256" key="4">
    <source>
        <dbReference type="ARBA" id="ARBA00023015"/>
    </source>
</evidence>
<dbReference type="PANTHER" id="PTHR47540">
    <property type="entry name" value="THIAMINE REPRESSIBLE GENES REGULATORY PROTEIN THI5"/>
    <property type="match status" value="1"/>
</dbReference>
<reference evidence="10 11" key="1">
    <citation type="submission" date="2016-03" db="EMBL/GenBank/DDBJ databases">
        <authorList>
            <person name="Devillers H."/>
        </authorList>
    </citation>
    <scope>NUCLEOTIDE SEQUENCE [LARGE SCALE GENOMIC DNA]</scope>
    <source>
        <strain evidence="10">CBS 6772</strain>
    </source>
</reference>
<dbReference type="SMART" id="SM00906">
    <property type="entry name" value="Fungal_trans"/>
    <property type="match status" value="1"/>
</dbReference>
<dbReference type="InterPro" id="IPR001138">
    <property type="entry name" value="Zn2Cys6_DnaBD"/>
</dbReference>
<dbReference type="SUPFAM" id="SSF57701">
    <property type="entry name" value="Zn2/Cys6 DNA-binding domain"/>
    <property type="match status" value="1"/>
</dbReference>
<evidence type="ECO:0000256" key="3">
    <source>
        <dbReference type="ARBA" id="ARBA00022833"/>
    </source>
</evidence>
<keyword evidence="11" id="KW-1185">Reference proteome</keyword>
<name>A0A1G4MGE4_LACFM</name>
<dbReference type="Pfam" id="PF00172">
    <property type="entry name" value="Zn_clus"/>
    <property type="match status" value="1"/>
</dbReference>
<keyword evidence="7" id="KW-0539">Nucleus</keyword>
<dbReference type="GO" id="GO:0006351">
    <property type="term" value="P:DNA-templated transcription"/>
    <property type="evidence" value="ECO:0007669"/>
    <property type="project" value="InterPro"/>
</dbReference>
<accession>A0A1G4MGE4</accession>
<evidence type="ECO:0000313" key="11">
    <source>
        <dbReference type="Proteomes" id="UP000190831"/>
    </source>
</evidence>
<dbReference type="STRING" id="4955.A0A1G4MGE4"/>
<dbReference type="GO" id="GO:0043565">
    <property type="term" value="F:sequence-specific DNA binding"/>
    <property type="evidence" value="ECO:0007669"/>
    <property type="project" value="TreeGrafter"/>
</dbReference>
<dbReference type="InterPro" id="IPR036864">
    <property type="entry name" value="Zn2-C6_fun-type_DNA-bd_sf"/>
</dbReference>
<dbReference type="GO" id="GO:0000981">
    <property type="term" value="F:DNA-binding transcription factor activity, RNA polymerase II-specific"/>
    <property type="evidence" value="ECO:0007669"/>
    <property type="project" value="InterPro"/>
</dbReference>
<dbReference type="Gene3D" id="4.10.240.10">
    <property type="entry name" value="Zn(2)-C6 fungal-type DNA-binding domain"/>
    <property type="match status" value="1"/>
</dbReference>
<dbReference type="CDD" id="cd12148">
    <property type="entry name" value="fungal_TF_MHR"/>
    <property type="match status" value="1"/>
</dbReference>
<proteinExistence type="predicted"/>
<evidence type="ECO:0000256" key="8">
    <source>
        <dbReference type="SAM" id="MobiDB-lite"/>
    </source>
</evidence>
<evidence type="ECO:0000259" key="9">
    <source>
        <dbReference type="PROSITE" id="PS50048"/>
    </source>
</evidence>
<dbReference type="PROSITE" id="PS00463">
    <property type="entry name" value="ZN2_CY6_FUNGAL_1"/>
    <property type="match status" value="1"/>
</dbReference>
<dbReference type="EMBL" id="LT598486">
    <property type="protein sequence ID" value="SCW02975.1"/>
    <property type="molecule type" value="Genomic_DNA"/>
</dbReference>
<dbReference type="GO" id="GO:0008270">
    <property type="term" value="F:zinc ion binding"/>
    <property type="evidence" value="ECO:0007669"/>
    <property type="project" value="InterPro"/>
</dbReference>
<keyword evidence="5" id="KW-0238">DNA-binding</keyword>
<dbReference type="OMA" id="GAQGLYW"/>
<dbReference type="InterPro" id="IPR051711">
    <property type="entry name" value="Stress_Response_Reg"/>
</dbReference>
<dbReference type="Proteomes" id="UP000190831">
    <property type="component" value="Chromosome G"/>
</dbReference>
<dbReference type="Pfam" id="PF04082">
    <property type="entry name" value="Fungal_trans"/>
    <property type="match status" value="1"/>
</dbReference>
<organism evidence="10 11">
    <name type="scientific">Lachancea fermentati</name>
    <name type="common">Zygosaccharomyces fermentati</name>
    <dbReference type="NCBI Taxonomy" id="4955"/>
    <lineage>
        <taxon>Eukaryota</taxon>
        <taxon>Fungi</taxon>
        <taxon>Dikarya</taxon>
        <taxon>Ascomycota</taxon>
        <taxon>Saccharomycotina</taxon>
        <taxon>Saccharomycetes</taxon>
        <taxon>Saccharomycetales</taxon>
        <taxon>Saccharomycetaceae</taxon>
        <taxon>Lachancea</taxon>
    </lineage>
</organism>
<dbReference type="GO" id="GO:0005634">
    <property type="term" value="C:nucleus"/>
    <property type="evidence" value="ECO:0007669"/>
    <property type="project" value="UniProtKB-SubCell"/>
</dbReference>
<keyword evidence="4" id="KW-0805">Transcription regulation</keyword>
<dbReference type="CDD" id="cd00067">
    <property type="entry name" value="GAL4"/>
    <property type="match status" value="1"/>
</dbReference>
<dbReference type="PANTHER" id="PTHR47540:SF6">
    <property type="entry name" value="ZN(II)2CYS6 TRANSCRIPTION FACTOR (EUROFUNG)"/>
    <property type="match status" value="1"/>
</dbReference>
<dbReference type="InterPro" id="IPR007219">
    <property type="entry name" value="XnlR_reg_dom"/>
</dbReference>
<evidence type="ECO:0000313" key="10">
    <source>
        <dbReference type="EMBL" id="SCW02975.1"/>
    </source>
</evidence>
<feature type="region of interest" description="Disordered" evidence="8">
    <location>
        <begin position="89"/>
        <end position="109"/>
    </location>
</feature>
<feature type="domain" description="Zn(2)-C6 fungal-type" evidence="9">
    <location>
        <begin position="19"/>
        <end position="50"/>
    </location>
</feature>
<keyword evidence="2" id="KW-0479">Metal-binding</keyword>
<evidence type="ECO:0000256" key="7">
    <source>
        <dbReference type="ARBA" id="ARBA00023242"/>
    </source>
</evidence>
<dbReference type="AlphaFoldDB" id="A0A1G4MGE4"/>
<dbReference type="OrthoDB" id="3364175at2759"/>
<sequence>MWHLSSLMLVNNRQKTKKACITCKSRKKRCTGGLPCEYCTKIGKPNDCEYQTKVRSKTVKVTERYISNLKKKISDLELQLANRVDSDSRIETPSVNPLVSEDESINPSNEGAPGSLEVYLTQHNHYFGNSACGNFLHKVKLSLLKQCKCANDFKTSELKTISLDTSLNIALIESLASENCPSIEKAKTLIAVASKIIGADYMFMESNYEENIMIPIIYKSEISMINFVERATELTRFFAYLALGCLFNEDSSPENLRSKFPGLKYFETALKLQGELLKVYDRIANGAMVQSFLYVSYYALSLDKSKLAFILIGNAVRMMFTLGLHKKALNSTQNRIFWLCFVYDRLVAVRFGLPLMIDELDIEVPLLNDRNNSTCSVSLDIFHFVSQVKLAKITTHIIRNIYTRNSCSFVHNCHTVLNQLKNWLDELPKELMLDYNDFDVAKSRSTVNLHINYNYSIIITTRPVLFYVFNKITSSDKCSDEIFSDKLLSSIKVLLESSVQAAQVQSMILSNLYYDGKMVNASFLDCHYIFSATIILIFSAFCQSLPNYKISLGVDIQSLFDRVKINLKVLQCISQYNISASNFNRQLTELIELISSKEVQNAFKGNFHSAQNSHTSLNEGSSTKENSIFDSEPFRNVDLTRILEDLGGDNSPSALALFDNEDFMKYSNSFF</sequence>
<protein>
    <submittedName>
        <fullName evidence="10">LAFE_0G00188g1_1</fullName>
    </submittedName>
</protein>
<evidence type="ECO:0000256" key="2">
    <source>
        <dbReference type="ARBA" id="ARBA00022723"/>
    </source>
</evidence>
<dbReference type="GO" id="GO:0045944">
    <property type="term" value="P:positive regulation of transcription by RNA polymerase II"/>
    <property type="evidence" value="ECO:0007669"/>
    <property type="project" value="TreeGrafter"/>
</dbReference>
<evidence type="ECO:0000256" key="1">
    <source>
        <dbReference type="ARBA" id="ARBA00004123"/>
    </source>
</evidence>
<keyword evidence="3" id="KW-0862">Zinc</keyword>
<keyword evidence="6" id="KW-0804">Transcription</keyword>
<evidence type="ECO:0000256" key="6">
    <source>
        <dbReference type="ARBA" id="ARBA00023163"/>
    </source>
</evidence>
<dbReference type="PROSITE" id="PS50048">
    <property type="entry name" value="ZN2_CY6_FUNGAL_2"/>
    <property type="match status" value="1"/>
</dbReference>
<gene>
    <name evidence="10" type="ORF">LAFE_0G00188G</name>
</gene>
<comment type="subcellular location">
    <subcellularLocation>
        <location evidence="1">Nucleus</location>
    </subcellularLocation>
</comment>